<name>A0AAD2ZS73_PSEPU</name>
<dbReference type="EMBL" id="APBQ01000114">
    <property type="protein sequence ID" value="ENY76277.1"/>
    <property type="molecule type" value="Genomic_DNA"/>
</dbReference>
<reference evidence="1 2" key="1">
    <citation type="submission" date="2013-02" db="EMBL/GenBank/DDBJ databases">
        <title>Insights into the proteome of triclosan-resistant Pseudomonas putida TRO1, isolated from activated sludge.</title>
        <authorList>
            <person name="Lolas I.B."/>
            <person name="Almeida B."/>
            <person name="Starnawski P.M."/>
            <person name="Soenderkaer M."/>
            <person name="Nielsen K.L."/>
            <person name="Nielsen J.L."/>
        </authorList>
    </citation>
    <scope>NUCLEOTIDE SEQUENCE [LARGE SCALE GENOMIC DNA]</scope>
    <source>
        <strain evidence="1 2">TRO1</strain>
    </source>
</reference>
<evidence type="ECO:0000313" key="2">
    <source>
        <dbReference type="Proteomes" id="UP000013237"/>
    </source>
</evidence>
<protein>
    <submittedName>
        <fullName evidence="1">Uncharacterized protein</fullName>
    </submittedName>
</protein>
<sequence length="58" mass="6149">MSQYSHLQAPTGLKGLRLQIDGEGTVGVEGDISVAEGVVERQGGGEPCQGIIDRHHQH</sequence>
<accession>A0AAD2ZS73</accession>
<comment type="caution">
    <text evidence="1">The sequence shown here is derived from an EMBL/GenBank/DDBJ whole genome shotgun (WGS) entry which is preliminary data.</text>
</comment>
<dbReference type="AlphaFoldDB" id="A0AAD2ZS73"/>
<gene>
    <name evidence="1" type="ORF">C206_18474</name>
</gene>
<evidence type="ECO:0000313" key="1">
    <source>
        <dbReference type="EMBL" id="ENY76277.1"/>
    </source>
</evidence>
<proteinExistence type="predicted"/>
<organism evidence="1 2">
    <name type="scientific">Pseudomonas putida TRO1</name>
    <dbReference type="NCBI Taxonomy" id="1227924"/>
    <lineage>
        <taxon>Bacteria</taxon>
        <taxon>Pseudomonadati</taxon>
        <taxon>Pseudomonadota</taxon>
        <taxon>Gammaproteobacteria</taxon>
        <taxon>Pseudomonadales</taxon>
        <taxon>Pseudomonadaceae</taxon>
        <taxon>Pseudomonas</taxon>
    </lineage>
</organism>
<dbReference type="Proteomes" id="UP000013237">
    <property type="component" value="Unassembled WGS sequence"/>
</dbReference>